<sequence length="151" mass="17995">MYYEFTHDELPFQFNTMLRFFCKATVIRKQFEPNEHVSFSPETVVRLVVPTASEEDLQPFITASCPVHGSNLHINIKMVPERKLENRNDAIAYVRRTLCKEAIMVTERDIRNLDKHGARKHYSKDFFGKLISKCRYRMETFHTYNFYPSYD</sequence>
<name>A0A481W5C6_9CAUD</name>
<evidence type="ECO:0000313" key="1">
    <source>
        <dbReference type="EMBL" id="QBJ02912.1"/>
    </source>
</evidence>
<organism evidence="1 2">
    <name type="scientific">Pseudomonas phage Psa21</name>
    <dbReference type="NCBI Taxonomy" id="2530023"/>
    <lineage>
        <taxon>Viruses</taxon>
        <taxon>Duplodnaviria</taxon>
        <taxon>Heunggongvirae</taxon>
        <taxon>Uroviricota</taxon>
        <taxon>Caudoviricetes</taxon>
        <taxon>Chimalliviridae</taxon>
        <taxon>Tepukevirus</taxon>
        <taxon>Tepukevirus Psa21</taxon>
    </lineage>
</organism>
<keyword evidence="2" id="KW-1185">Reference proteome</keyword>
<evidence type="ECO:0000313" key="2">
    <source>
        <dbReference type="Proteomes" id="UP000294134"/>
    </source>
</evidence>
<dbReference type="EMBL" id="MK552327">
    <property type="protein sequence ID" value="QBJ02912.1"/>
    <property type="molecule type" value="Genomic_DNA"/>
</dbReference>
<gene>
    <name evidence="1" type="ORF">PSA21_386</name>
</gene>
<reference evidence="1 2" key="1">
    <citation type="submission" date="2019-02" db="EMBL/GenBank/DDBJ databases">
        <authorList>
            <person name="Frampton R.A."/>
            <person name="Wojtus J.K."/>
            <person name="Fineran P.C."/>
            <person name="Hendrickson H.L."/>
        </authorList>
    </citation>
    <scope>NUCLEOTIDE SEQUENCE [LARGE SCALE GENOMIC DNA]</scope>
</reference>
<protein>
    <submittedName>
        <fullName evidence="1">Uncharacterized protein</fullName>
    </submittedName>
</protein>
<accession>A0A481W5C6</accession>
<dbReference type="Proteomes" id="UP000294134">
    <property type="component" value="Segment"/>
</dbReference>
<proteinExistence type="predicted"/>